<sequence length="178" mass="20065">MPTPGSVAEVHSQQAQPDMAQTEPKAELKDEDDEDDEDEDDNCGSGKKQPSDFKMEQDEDPKDTIPLTVKEEEPDGAEPKQEPMETKEEKKPEIKKEPKEEEEGGANGTATSTSPTQNRKKIFKPEELRQALMPTLEALYRQDPESLPFRQPVDPMLLGIPVSPHRHCMYTHLDSRSP</sequence>
<name>A0A4W5QZS0_9TELE</name>
<evidence type="ECO:0000313" key="3">
    <source>
        <dbReference type="Ensembl" id="ENSHHUP00000081807.1"/>
    </source>
</evidence>
<feature type="compositionally biased region" description="Acidic residues" evidence="2">
    <location>
        <begin position="29"/>
        <end position="42"/>
    </location>
</feature>
<evidence type="ECO:0000256" key="1">
    <source>
        <dbReference type="ARBA" id="ARBA00023117"/>
    </source>
</evidence>
<keyword evidence="4" id="KW-1185">Reference proteome</keyword>
<proteinExistence type="predicted"/>
<accession>A0A4W5QZS0</accession>
<dbReference type="AlphaFoldDB" id="A0A4W5QZS0"/>
<evidence type="ECO:0000256" key="2">
    <source>
        <dbReference type="SAM" id="MobiDB-lite"/>
    </source>
</evidence>
<dbReference type="STRING" id="62062.ENSHHUP00000081807"/>
<evidence type="ECO:0000313" key="4">
    <source>
        <dbReference type="Proteomes" id="UP000314982"/>
    </source>
</evidence>
<dbReference type="Proteomes" id="UP000314982">
    <property type="component" value="Unassembled WGS sequence"/>
</dbReference>
<dbReference type="GeneTree" id="ENSGT00940000155364"/>
<dbReference type="InterPro" id="IPR036427">
    <property type="entry name" value="Bromodomain-like_sf"/>
</dbReference>
<keyword evidence="1" id="KW-0103">Bromodomain</keyword>
<reference evidence="3" key="2">
    <citation type="submission" date="2025-08" db="UniProtKB">
        <authorList>
            <consortium name="Ensembl"/>
        </authorList>
    </citation>
    <scope>IDENTIFICATION</scope>
</reference>
<dbReference type="Ensembl" id="ENSHHUT00000084404.1">
    <property type="protein sequence ID" value="ENSHHUP00000081807.1"/>
    <property type="gene ID" value="ENSHHUG00000047556.1"/>
</dbReference>
<reference evidence="4" key="1">
    <citation type="submission" date="2018-06" db="EMBL/GenBank/DDBJ databases">
        <title>Genome assembly of Danube salmon.</title>
        <authorList>
            <person name="Macqueen D.J."/>
            <person name="Gundappa M.K."/>
        </authorList>
    </citation>
    <scope>NUCLEOTIDE SEQUENCE [LARGE SCALE GENOMIC DNA]</scope>
</reference>
<feature type="compositionally biased region" description="Basic and acidic residues" evidence="2">
    <location>
        <begin position="77"/>
        <end position="99"/>
    </location>
</feature>
<organism evidence="3 4">
    <name type="scientific">Hucho hucho</name>
    <name type="common">huchen</name>
    <dbReference type="NCBI Taxonomy" id="62062"/>
    <lineage>
        <taxon>Eukaryota</taxon>
        <taxon>Metazoa</taxon>
        <taxon>Chordata</taxon>
        <taxon>Craniata</taxon>
        <taxon>Vertebrata</taxon>
        <taxon>Euteleostomi</taxon>
        <taxon>Actinopterygii</taxon>
        <taxon>Neopterygii</taxon>
        <taxon>Teleostei</taxon>
        <taxon>Protacanthopterygii</taxon>
        <taxon>Salmoniformes</taxon>
        <taxon>Salmonidae</taxon>
        <taxon>Salmoninae</taxon>
        <taxon>Hucho</taxon>
    </lineage>
</organism>
<reference evidence="3" key="3">
    <citation type="submission" date="2025-09" db="UniProtKB">
        <authorList>
            <consortium name="Ensembl"/>
        </authorList>
    </citation>
    <scope>IDENTIFICATION</scope>
</reference>
<dbReference type="Gene3D" id="1.20.920.10">
    <property type="entry name" value="Bromodomain-like"/>
    <property type="match status" value="1"/>
</dbReference>
<protein>
    <submittedName>
        <fullName evidence="3">Uncharacterized protein</fullName>
    </submittedName>
</protein>
<feature type="region of interest" description="Disordered" evidence="2">
    <location>
        <begin position="1"/>
        <end position="122"/>
    </location>
</feature>